<gene>
    <name evidence="1" type="ORF">ACFPQ4_02550</name>
</gene>
<dbReference type="Proteomes" id="UP001596108">
    <property type="component" value="Unassembled WGS sequence"/>
</dbReference>
<dbReference type="EMBL" id="JBHSNC010000007">
    <property type="protein sequence ID" value="MFC5528329.1"/>
    <property type="molecule type" value="Genomic_DNA"/>
</dbReference>
<comment type="caution">
    <text evidence="1">The sequence shown here is derived from an EMBL/GenBank/DDBJ whole genome shotgun (WGS) entry which is preliminary data.</text>
</comment>
<evidence type="ECO:0000313" key="1">
    <source>
        <dbReference type="EMBL" id="MFC5528329.1"/>
    </source>
</evidence>
<name>A0ABW0QTN9_9BACL</name>
<evidence type="ECO:0000313" key="2">
    <source>
        <dbReference type="Proteomes" id="UP001596108"/>
    </source>
</evidence>
<sequence length="74" mass="8789">MWKFRGSCSDDTFLIDDIDIFKHKWINTKETVKVKDPLYNQTFNFSIWNVIVDERTIEFAAGEFSNNVFGIYTK</sequence>
<accession>A0ABW0QTN9</accession>
<dbReference type="RefSeq" id="WP_378110159.1">
    <property type="nucleotide sequence ID" value="NZ_JBHSNC010000007.1"/>
</dbReference>
<keyword evidence="2" id="KW-1185">Reference proteome</keyword>
<organism evidence="1 2">
    <name type="scientific">Cohnella yongneupensis</name>
    <dbReference type="NCBI Taxonomy" id="425006"/>
    <lineage>
        <taxon>Bacteria</taxon>
        <taxon>Bacillati</taxon>
        <taxon>Bacillota</taxon>
        <taxon>Bacilli</taxon>
        <taxon>Bacillales</taxon>
        <taxon>Paenibacillaceae</taxon>
        <taxon>Cohnella</taxon>
    </lineage>
</organism>
<protein>
    <submittedName>
        <fullName evidence="1">Uncharacterized protein</fullName>
    </submittedName>
</protein>
<proteinExistence type="predicted"/>
<reference evidence="2" key="1">
    <citation type="journal article" date="2019" name="Int. J. Syst. Evol. Microbiol.">
        <title>The Global Catalogue of Microorganisms (GCM) 10K type strain sequencing project: providing services to taxonomists for standard genome sequencing and annotation.</title>
        <authorList>
            <consortium name="The Broad Institute Genomics Platform"/>
            <consortium name="The Broad Institute Genome Sequencing Center for Infectious Disease"/>
            <person name="Wu L."/>
            <person name="Ma J."/>
        </authorList>
    </citation>
    <scope>NUCLEOTIDE SEQUENCE [LARGE SCALE GENOMIC DNA]</scope>
    <source>
        <strain evidence="2">CGMCC 1.18578</strain>
    </source>
</reference>